<dbReference type="GO" id="GO:0046872">
    <property type="term" value="F:metal ion binding"/>
    <property type="evidence" value="ECO:0007669"/>
    <property type="project" value="UniProtKB-KW"/>
</dbReference>
<dbReference type="GO" id="GO:0005634">
    <property type="term" value="C:nucleus"/>
    <property type="evidence" value="ECO:0007669"/>
    <property type="project" value="UniProtKB-SubCell"/>
</dbReference>
<feature type="compositionally biased region" description="Low complexity" evidence="7">
    <location>
        <begin position="193"/>
        <end position="204"/>
    </location>
</feature>
<dbReference type="GO" id="GO:0007165">
    <property type="term" value="P:signal transduction"/>
    <property type="evidence" value="ECO:0007669"/>
    <property type="project" value="InterPro"/>
</dbReference>
<feature type="compositionally biased region" description="Polar residues" evidence="7">
    <location>
        <begin position="27"/>
        <end position="43"/>
    </location>
</feature>
<dbReference type="OrthoDB" id="20689at2759"/>
<dbReference type="SMART" id="SM00324">
    <property type="entry name" value="RhoGAP"/>
    <property type="match status" value="1"/>
</dbReference>
<organism evidence="10 11">
    <name type="scientific">Puccinia sorghi</name>
    <dbReference type="NCBI Taxonomy" id="27349"/>
    <lineage>
        <taxon>Eukaryota</taxon>
        <taxon>Fungi</taxon>
        <taxon>Dikarya</taxon>
        <taxon>Basidiomycota</taxon>
        <taxon>Pucciniomycotina</taxon>
        <taxon>Pucciniomycetes</taxon>
        <taxon>Pucciniales</taxon>
        <taxon>Pucciniaceae</taxon>
        <taxon>Puccinia</taxon>
    </lineage>
</organism>
<feature type="compositionally biased region" description="Polar residues" evidence="7">
    <location>
        <begin position="1724"/>
        <end position="1739"/>
    </location>
</feature>
<feature type="compositionally biased region" description="Basic and acidic residues" evidence="7">
    <location>
        <begin position="166"/>
        <end position="176"/>
    </location>
</feature>
<dbReference type="PANTHER" id="PTHR24215:SF10">
    <property type="entry name" value="RHO-GTPASE-ACTIVATING PROTEIN LRG1"/>
    <property type="match status" value="1"/>
</dbReference>
<dbReference type="PROSITE" id="PS50238">
    <property type="entry name" value="RHOGAP"/>
    <property type="match status" value="1"/>
</dbReference>
<accession>A0A0L6US87</accession>
<dbReference type="Pfam" id="PF00412">
    <property type="entry name" value="LIM"/>
    <property type="match status" value="2"/>
</dbReference>
<comment type="subcellular location">
    <subcellularLocation>
        <location evidence="1">Nucleus</location>
    </subcellularLocation>
</comment>
<feature type="compositionally biased region" description="Polar residues" evidence="7">
    <location>
        <begin position="941"/>
        <end position="951"/>
    </location>
</feature>
<evidence type="ECO:0000259" key="8">
    <source>
        <dbReference type="PROSITE" id="PS50023"/>
    </source>
</evidence>
<protein>
    <recommendedName>
        <fullName evidence="12">RhoGAP-domain-containing protein</fullName>
    </recommendedName>
</protein>
<evidence type="ECO:0000256" key="2">
    <source>
        <dbReference type="ARBA" id="ARBA00022723"/>
    </source>
</evidence>
<feature type="compositionally biased region" description="Polar residues" evidence="7">
    <location>
        <begin position="1784"/>
        <end position="1793"/>
    </location>
</feature>
<feature type="region of interest" description="Disordered" evidence="7">
    <location>
        <begin position="1302"/>
        <end position="1325"/>
    </location>
</feature>
<dbReference type="STRING" id="27349.A0A0L6US87"/>
<feature type="region of interest" description="Disordered" evidence="7">
    <location>
        <begin position="1161"/>
        <end position="1261"/>
    </location>
</feature>
<evidence type="ECO:0000256" key="1">
    <source>
        <dbReference type="ARBA" id="ARBA00004123"/>
    </source>
</evidence>
<keyword evidence="11" id="KW-1185">Reference proteome</keyword>
<feature type="compositionally biased region" description="Polar residues" evidence="7">
    <location>
        <begin position="1178"/>
        <end position="1209"/>
    </location>
</feature>
<dbReference type="FunFam" id="1.10.555.10:FF:000033">
    <property type="entry name" value="Rho GTPase activator (Lrg11)"/>
    <property type="match status" value="1"/>
</dbReference>
<gene>
    <name evidence="10" type="ORF">VP01_398g5</name>
</gene>
<feature type="compositionally biased region" description="Basic and acidic residues" evidence="7">
    <location>
        <begin position="1216"/>
        <end position="1233"/>
    </location>
</feature>
<feature type="compositionally biased region" description="Low complexity" evidence="7">
    <location>
        <begin position="694"/>
        <end position="703"/>
    </location>
</feature>
<feature type="compositionally biased region" description="Low complexity" evidence="7">
    <location>
        <begin position="1249"/>
        <end position="1261"/>
    </location>
</feature>
<feature type="region of interest" description="Disordered" evidence="7">
    <location>
        <begin position="1"/>
        <end position="213"/>
    </location>
</feature>
<name>A0A0L6US87_9BASI</name>
<feature type="domain" description="Rho-GAP" evidence="9">
    <location>
        <begin position="1424"/>
        <end position="1629"/>
    </location>
</feature>
<feature type="compositionally biased region" description="Basic and acidic residues" evidence="7">
    <location>
        <begin position="1683"/>
        <end position="1696"/>
    </location>
</feature>
<dbReference type="PROSITE" id="PS50023">
    <property type="entry name" value="LIM_DOMAIN_2"/>
    <property type="match status" value="3"/>
</dbReference>
<reference evidence="10 11" key="1">
    <citation type="submission" date="2015-08" db="EMBL/GenBank/DDBJ databases">
        <title>Next Generation Sequencing and Analysis of the Genome of Puccinia sorghi L Schw, the Causal Agent of Maize Common Rust.</title>
        <authorList>
            <person name="Rochi L."/>
            <person name="Burguener G."/>
            <person name="Darino M."/>
            <person name="Turjanski A."/>
            <person name="Kreff E."/>
            <person name="Dieguez M.J."/>
            <person name="Sacco F."/>
        </authorList>
    </citation>
    <scope>NUCLEOTIDE SEQUENCE [LARGE SCALE GENOMIC DNA]</scope>
    <source>
        <strain evidence="10 11">RO10H11247</strain>
    </source>
</reference>
<feature type="compositionally biased region" description="Low complexity" evidence="7">
    <location>
        <begin position="56"/>
        <end position="71"/>
    </location>
</feature>
<dbReference type="VEuPathDB" id="FungiDB:VP01_398g5"/>
<proteinExistence type="predicted"/>
<feature type="region of interest" description="Disordered" evidence="7">
    <location>
        <begin position="922"/>
        <end position="956"/>
    </location>
</feature>
<feature type="compositionally biased region" description="Low complexity" evidence="7">
    <location>
        <begin position="429"/>
        <end position="443"/>
    </location>
</feature>
<feature type="compositionally biased region" description="Pro residues" evidence="7">
    <location>
        <begin position="1819"/>
        <end position="1828"/>
    </location>
</feature>
<dbReference type="GO" id="GO:0030036">
    <property type="term" value="P:actin cytoskeleton organization"/>
    <property type="evidence" value="ECO:0007669"/>
    <property type="project" value="TreeGrafter"/>
</dbReference>
<feature type="domain" description="LIM zinc-binding" evidence="8">
    <location>
        <begin position="588"/>
        <end position="648"/>
    </location>
</feature>
<keyword evidence="6" id="KW-0440">LIM domain</keyword>
<dbReference type="EMBL" id="LAVV01009045">
    <property type="protein sequence ID" value="KNZ51354.1"/>
    <property type="molecule type" value="Genomic_DNA"/>
</dbReference>
<feature type="compositionally biased region" description="Low complexity" evidence="7">
    <location>
        <begin position="1834"/>
        <end position="1853"/>
    </location>
</feature>
<evidence type="ECO:0000313" key="10">
    <source>
        <dbReference type="EMBL" id="KNZ51354.1"/>
    </source>
</evidence>
<feature type="compositionally biased region" description="Low complexity" evidence="7">
    <location>
        <begin position="136"/>
        <end position="149"/>
    </location>
</feature>
<feature type="compositionally biased region" description="Basic and acidic residues" evidence="7">
    <location>
        <begin position="44"/>
        <end position="54"/>
    </location>
</feature>
<feature type="domain" description="LIM zinc-binding" evidence="8">
    <location>
        <begin position="522"/>
        <end position="585"/>
    </location>
</feature>
<keyword evidence="2 6" id="KW-0479">Metal-binding</keyword>
<dbReference type="GO" id="GO:0030695">
    <property type="term" value="F:GTPase regulator activity"/>
    <property type="evidence" value="ECO:0007669"/>
    <property type="project" value="UniProtKB-ARBA"/>
</dbReference>
<keyword evidence="4 6" id="KW-0862">Zinc</keyword>
<feature type="compositionally biased region" description="Low complexity" evidence="7">
    <location>
        <begin position="260"/>
        <end position="269"/>
    </location>
</feature>
<dbReference type="SUPFAM" id="SSF57716">
    <property type="entry name" value="Glucocorticoid receptor-like (DNA-binding domain)"/>
    <property type="match status" value="3"/>
</dbReference>
<evidence type="ECO:0000256" key="5">
    <source>
        <dbReference type="ARBA" id="ARBA00023242"/>
    </source>
</evidence>
<dbReference type="InterPro" id="IPR001781">
    <property type="entry name" value="Znf_LIM"/>
</dbReference>
<dbReference type="InterPro" id="IPR000198">
    <property type="entry name" value="RhoGAP_dom"/>
</dbReference>
<feature type="compositionally biased region" description="Low complexity" evidence="7">
    <location>
        <begin position="479"/>
        <end position="515"/>
    </location>
</feature>
<feature type="region of interest" description="Disordered" evidence="7">
    <location>
        <begin position="237"/>
        <end position="523"/>
    </location>
</feature>
<feature type="compositionally biased region" description="Basic and acidic residues" evidence="7">
    <location>
        <begin position="7"/>
        <end position="16"/>
    </location>
</feature>
<dbReference type="FunFam" id="2.10.110.10:FF:000058">
    <property type="entry name" value="Rho GTPase activator Lrg11"/>
    <property type="match status" value="1"/>
</dbReference>
<keyword evidence="3" id="KW-0677">Repeat</keyword>
<dbReference type="Proteomes" id="UP000037035">
    <property type="component" value="Unassembled WGS sequence"/>
</dbReference>
<evidence type="ECO:0000256" key="7">
    <source>
        <dbReference type="SAM" id="MobiDB-lite"/>
    </source>
</evidence>
<feature type="compositionally biased region" description="Low complexity" evidence="7">
    <location>
        <begin position="718"/>
        <end position="743"/>
    </location>
</feature>
<feature type="compositionally biased region" description="Low complexity" evidence="7">
    <location>
        <begin position="452"/>
        <end position="465"/>
    </location>
</feature>
<evidence type="ECO:0000259" key="9">
    <source>
        <dbReference type="PROSITE" id="PS50238"/>
    </source>
</evidence>
<dbReference type="InterPro" id="IPR008936">
    <property type="entry name" value="Rho_GTPase_activation_prot"/>
</dbReference>
<dbReference type="SMART" id="SM00132">
    <property type="entry name" value="LIM"/>
    <property type="match status" value="3"/>
</dbReference>
<dbReference type="CDD" id="cd09392">
    <property type="entry name" value="LIM2_Lrg1p_like"/>
    <property type="match status" value="1"/>
</dbReference>
<feature type="region of interest" description="Disordered" evidence="7">
    <location>
        <begin position="694"/>
        <end position="750"/>
    </location>
</feature>
<dbReference type="SUPFAM" id="SSF48350">
    <property type="entry name" value="GTPase activation domain, GAP"/>
    <property type="match status" value="1"/>
</dbReference>
<dbReference type="Gene3D" id="1.10.555.10">
    <property type="entry name" value="Rho GTPase activation protein"/>
    <property type="match status" value="1"/>
</dbReference>
<evidence type="ECO:0000313" key="11">
    <source>
        <dbReference type="Proteomes" id="UP000037035"/>
    </source>
</evidence>
<dbReference type="Pfam" id="PF00620">
    <property type="entry name" value="RhoGAP"/>
    <property type="match status" value="1"/>
</dbReference>
<comment type="caution">
    <text evidence="10">The sequence shown here is derived from an EMBL/GenBank/DDBJ whole genome shotgun (WGS) entry which is preliminary data.</text>
</comment>
<evidence type="ECO:0008006" key="12">
    <source>
        <dbReference type="Google" id="ProtNLM"/>
    </source>
</evidence>
<feature type="region of interest" description="Disordered" evidence="7">
    <location>
        <begin position="1724"/>
        <end position="1756"/>
    </location>
</feature>
<evidence type="ECO:0000256" key="6">
    <source>
        <dbReference type="PROSITE-ProRule" id="PRU00125"/>
    </source>
</evidence>
<dbReference type="CDD" id="cd09391">
    <property type="entry name" value="LIM1_Lrg1p_like"/>
    <property type="match status" value="1"/>
</dbReference>
<feature type="compositionally biased region" description="Low complexity" evidence="7">
    <location>
        <begin position="326"/>
        <end position="337"/>
    </location>
</feature>
<feature type="compositionally biased region" description="Polar residues" evidence="7">
    <location>
        <begin position="1803"/>
        <end position="1818"/>
    </location>
</feature>
<dbReference type="Gene3D" id="2.10.110.10">
    <property type="entry name" value="Cysteine Rich Protein"/>
    <property type="match status" value="4"/>
</dbReference>
<dbReference type="GO" id="GO:0005737">
    <property type="term" value="C:cytoplasm"/>
    <property type="evidence" value="ECO:0007669"/>
    <property type="project" value="TreeGrafter"/>
</dbReference>
<keyword evidence="5" id="KW-0539">Nucleus</keyword>
<sequence>MDPSQAGDDRVVDHQQEGLLAARPDQHTITADNCSNITTSQADIRSHGEEEMTRDAAQVGSGSGGASQNQQTKNEHLPSSGKPDDDDDSQPSDYSDAADHLGYSELILSPRNDNDGNAGPEKATSTTVHQEARRPTSWTGTAEGDTTTTVNAGIIRADPILTSQPEKGRECRDSLYHKQPISLRRPSGKPLQSSLYRSSGNNSSTTNLPTSATIGHRGIADEHLRASKSSSCVPTLKSLYGSGSGGPPDQNSTPHKTFNPRSSSFFRSPGALAQPRLPPENRLSAVEPTRTTAITRSPKTKISTLPAAKSPPKTHTHTLPSSKLEPLQPTLPQLQLQKHPEHSPRTRLRTRPTQAEEQDHSILSSSPKSFFGNRPSSAQQQDSLRNQPSRSLNLQHHHPQLLFKSRSVPSSRLDDQQRINNNPSQFSINRPSNVPPSQQNSNNLLSPHKQASNSHQSTSMESSQSIDFHHPNTYTLVESASSSSNSSFPSSSAHQLTSHHTPSSSHPPNTPTTPSAGSSPRQPCAKCHQSMTGQFVRALGTVYHLNCFRCQDCGKVVASKFFPVDSSSPDGKPQYPLCETDYFRRLGLICAKCGAALRGSYITALDLKFHVEHFTCSVCPTVFGPQDSYYEHSGQVYCHFHYSTRFAVKCTGCRTAILKQFVEINRNNTDEHWHPECYMINKFWNIKLAVSSSNPQSVQSQENDNSHNHDTNSDGHSNDPSSSTAVSTQTVKSSQTSDQTSDSPDNWRNQETYETAQTLKEKQKQMEEQVYRIWTVLSTFEESSAACISEMLRHVSSGLYLEGVRMAGKFVLHVETLFAAIDDLDVIFRSKNAQEILHVREARMLCKKIVNFFSLLSHTHETGARKMSITKELLSLVTGLAHYLKILIRIALTSALKLEREYSDRNGILQFLSRLDRLARDPDASKATTGQPAVQPDRTGAASNQPSSTNGKLRPYGYKSLTRAVGTLVGKGEATTDLCEGCKQTIEEECVRFGTTARWHTACLKCSICQRSPNKGDKPTSQLTINDNPTVQQLPALQLKRFKVDLQPPREGTTRLKILHIYCEECAQVTLRTQNPSTINLKEGLESVTRLEQYAFLLCVALNKLYGLLKQRGILPASADDPRCVHMSGESLYDAYRNSTDIKRMKSVDLDRKLSTTARIPQRSTVVESPSGRVAQAASESQQQNGAGQTSTPLRPNDPTIRQSANRSHVASIRQPQDRARPTMSHPTRERDFTSMSRTEPPPRPPPTHLNLLPQGNYPTPSTFVTSPPVYGDPGKLLPASDDRPSLARNLTAVKIVDDQPGPNELVIRDEPRLGSSTSPVGQDTAGITLADLPRAMEAEQFREQQKPLPTQVATLSELSALESVIVKHVAALTLASDSSAIKDDTSLDELLEIIEARKGNFWGKLFKGGNDKAKIKKKGVFGVPLDVLIERHGVDSLLGAGAGQLRVPSFVDDCILAMKQMDMSVEGVFRKNGNIRRLKELTDAIDRDDSNVNFSDDNAVQLAALLKKFLRDLPDPLLTFKLYHLFIASQRRSRIENEAARRKTLHLICCLLPKAHRDTMEVLFVFLKWVASFSHVDEETGSKMDLQNLATVITPNILYARSKDPTRDESFLAIRAVHELLEYQDELFQMPPEVHLIMQDQELLSSNMNEITSKDILKRVEALLKANHGKLRPLLKQGTEQYRGKGEVQPHRPDLHASSVNPPDSTRAEPPQNQLINQSRAGGTQYANGYSADTNGYPSTPVPGQHSTNRPLPDSAAHFHQQFRDTNLHSPSHQRQSFHRDQVPTSSSSTACSLPHPPPPSNASSKLPSPSTASNHQPPYPPYPPSSSPAFLTTNENNNTNNSTPSPHTPVSAPAPINQRPIPLDQRSAG</sequence>
<feature type="compositionally biased region" description="Basic and acidic residues" evidence="7">
    <location>
        <begin position="704"/>
        <end position="717"/>
    </location>
</feature>
<evidence type="ECO:0000256" key="4">
    <source>
        <dbReference type="ARBA" id="ARBA00022833"/>
    </source>
</evidence>
<dbReference type="PROSITE" id="PS00478">
    <property type="entry name" value="LIM_DOMAIN_1"/>
    <property type="match status" value="2"/>
</dbReference>
<dbReference type="PANTHER" id="PTHR24215">
    <property type="entry name" value="RHO-GTPASE-ACTIVATING PROTEIN LRG1"/>
    <property type="match status" value="1"/>
</dbReference>
<evidence type="ECO:0000256" key="3">
    <source>
        <dbReference type="ARBA" id="ARBA00022737"/>
    </source>
</evidence>
<feature type="compositionally biased region" description="Polar residues" evidence="7">
    <location>
        <begin position="418"/>
        <end position="428"/>
    </location>
</feature>
<feature type="region of interest" description="Disordered" evidence="7">
    <location>
        <begin position="1769"/>
        <end position="1871"/>
    </location>
</feature>
<feature type="region of interest" description="Disordered" evidence="7">
    <location>
        <begin position="1675"/>
        <end position="1712"/>
    </location>
</feature>
<feature type="compositionally biased region" description="Polar residues" evidence="7">
    <location>
        <begin position="289"/>
        <end position="303"/>
    </location>
</feature>
<feature type="compositionally biased region" description="Polar residues" evidence="7">
    <location>
        <begin position="351"/>
        <end position="394"/>
    </location>
</feature>
<feature type="domain" description="LIM zinc-binding" evidence="8">
    <location>
        <begin position="977"/>
        <end position="1073"/>
    </location>
</feature>